<dbReference type="Pfam" id="PF00072">
    <property type="entry name" value="Response_reg"/>
    <property type="match status" value="1"/>
</dbReference>
<dbReference type="PROSITE" id="PS50110">
    <property type="entry name" value="RESPONSE_REGULATORY"/>
    <property type="match status" value="1"/>
</dbReference>
<evidence type="ECO:0000313" key="15">
    <source>
        <dbReference type="Proteomes" id="UP000177894"/>
    </source>
</evidence>
<evidence type="ECO:0000259" key="12">
    <source>
        <dbReference type="PROSITE" id="PS50110"/>
    </source>
</evidence>
<dbReference type="PROSITE" id="PS01124">
    <property type="entry name" value="HTH_ARAC_FAMILY_2"/>
    <property type="match status" value="1"/>
</dbReference>
<dbReference type="EMBL" id="CP020559">
    <property type="protein sequence ID" value="ARE87534.1"/>
    <property type="molecule type" value="Genomic_DNA"/>
</dbReference>
<dbReference type="Gene3D" id="3.40.50.2300">
    <property type="match status" value="1"/>
</dbReference>
<keyword evidence="7" id="KW-0238">DNA-binding</keyword>
<feature type="domain" description="Response regulatory" evidence="12">
    <location>
        <begin position="3"/>
        <end position="120"/>
    </location>
</feature>
<dbReference type="Proteomes" id="UP000177894">
    <property type="component" value="Chromosome"/>
</dbReference>
<evidence type="ECO:0000256" key="7">
    <source>
        <dbReference type="ARBA" id="ARBA00023125"/>
    </source>
</evidence>
<dbReference type="InterPro" id="IPR051552">
    <property type="entry name" value="HptR"/>
</dbReference>
<evidence type="ECO:0000313" key="14">
    <source>
        <dbReference type="EMBL" id="ARE87534.1"/>
    </source>
</evidence>
<dbReference type="CDD" id="cd17536">
    <property type="entry name" value="REC_YesN-like"/>
    <property type="match status" value="1"/>
</dbReference>
<dbReference type="InterPro" id="IPR011006">
    <property type="entry name" value="CheY-like_superfamily"/>
</dbReference>
<dbReference type="GO" id="GO:0043565">
    <property type="term" value="F:sequence-specific DNA binding"/>
    <property type="evidence" value="ECO:0007669"/>
    <property type="project" value="InterPro"/>
</dbReference>
<keyword evidence="5" id="KW-0902">Two-component regulatory system</keyword>
<dbReference type="InterPro" id="IPR009057">
    <property type="entry name" value="Homeodomain-like_sf"/>
</dbReference>
<dbReference type="InterPro" id="IPR018060">
    <property type="entry name" value="HTH_AraC"/>
</dbReference>
<dbReference type="InterPro" id="IPR020449">
    <property type="entry name" value="Tscrpt_reg_AraC-type_HTH"/>
</dbReference>
<evidence type="ECO:0000259" key="11">
    <source>
        <dbReference type="PROSITE" id="PS01124"/>
    </source>
</evidence>
<reference evidence="14 16" key="2">
    <citation type="submission" date="2017-03" db="EMBL/GenBank/DDBJ databases">
        <title>Complete sequence of Clostridium formicaceticum DSM 92.</title>
        <authorList>
            <person name="Poehlein A."/>
            <person name="Karl M."/>
            <person name="Bengelsdorf F.R."/>
            <person name="Duerre P."/>
            <person name="Daniel R."/>
        </authorList>
    </citation>
    <scope>NUCLEOTIDE SEQUENCE [LARGE SCALE GENOMIC DNA]</scope>
    <source>
        <strain evidence="14 16">DSM 92</strain>
    </source>
</reference>
<keyword evidence="15" id="KW-1185">Reference proteome</keyword>
<dbReference type="GO" id="GO:0003700">
    <property type="term" value="F:DNA-binding transcription factor activity"/>
    <property type="evidence" value="ECO:0007669"/>
    <property type="project" value="InterPro"/>
</dbReference>
<name>A0AAC9RKV9_9CLOT</name>
<evidence type="ECO:0000256" key="4">
    <source>
        <dbReference type="ARBA" id="ARBA00022553"/>
    </source>
</evidence>
<evidence type="ECO:0000256" key="5">
    <source>
        <dbReference type="ARBA" id="ARBA00023012"/>
    </source>
</evidence>
<reference evidence="13 15" key="1">
    <citation type="submission" date="2016-10" db="EMBL/GenBank/DDBJ databases">
        <title>Complete Genome Sequence of Acetogen Clostridium formicoaceticum ATCC 27076.</title>
        <authorList>
            <person name="Bao T."/>
            <person name="Cheng C."/>
            <person name="Zhao J."/>
            <person name="Yang S.-T."/>
            <person name="Wang J."/>
            <person name="Wang M."/>
        </authorList>
    </citation>
    <scope>NUCLEOTIDE SEQUENCE [LARGE SCALE GENOMIC DNA]</scope>
    <source>
        <strain evidence="13 15">ATCC 27076</strain>
    </source>
</reference>
<evidence type="ECO:0000256" key="10">
    <source>
        <dbReference type="PROSITE-ProRule" id="PRU00169"/>
    </source>
</evidence>
<sequence>MLKVLIADDEPKIRKGIKLWIGENTYPFEVVGEAKNGREALEFTTKTSPELFLVDINMPMVNGLDFISQLKKLCPNSIVVIITGYDHFEYAHRAIKLQVFDYLLKPVSKSDFNHLLKRITEEFQPNEKEHIEDKNIQYSCIVRCVKGHIDHHYAESQLDLSYIAKLFNVNKSYISKRMKQELGRSFVEYLTEVRLEKAKEILESADPRVTMYHVATKVGYTSQHYFSRVFKKAYGIAPLEYRNSFHSFQ</sequence>
<evidence type="ECO:0000313" key="16">
    <source>
        <dbReference type="Proteomes" id="UP000192478"/>
    </source>
</evidence>
<keyword evidence="4 10" id="KW-0597">Phosphoprotein</keyword>
<evidence type="ECO:0000256" key="6">
    <source>
        <dbReference type="ARBA" id="ARBA00023015"/>
    </source>
</evidence>
<dbReference type="InterPro" id="IPR001789">
    <property type="entry name" value="Sig_transdc_resp-reg_receiver"/>
</dbReference>
<accession>A0AAC9RKV9</accession>
<dbReference type="Proteomes" id="UP000192478">
    <property type="component" value="Chromosome"/>
</dbReference>
<dbReference type="AlphaFoldDB" id="A0AAC9RKV9"/>
<protein>
    <recommendedName>
        <fullName evidence="2">Stage 0 sporulation protein A homolog</fullName>
    </recommendedName>
</protein>
<dbReference type="SMART" id="SM00342">
    <property type="entry name" value="HTH_ARAC"/>
    <property type="match status" value="1"/>
</dbReference>
<dbReference type="SUPFAM" id="SSF52172">
    <property type="entry name" value="CheY-like"/>
    <property type="match status" value="1"/>
</dbReference>
<dbReference type="PRINTS" id="PR00032">
    <property type="entry name" value="HTHARAC"/>
</dbReference>
<comment type="function">
    <text evidence="9">May play the central regulatory role in sporulation. It may be an element of the effector pathway responsible for the activation of sporulation genes in response to nutritional stress. Spo0A may act in concert with spo0H (a sigma factor) to control the expression of some genes that are critical to the sporulation process.</text>
</comment>
<dbReference type="GO" id="GO:0000160">
    <property type="term" value="P:phosphorelay signal transduction system"/>
    <property type="evidence" value="ECO:0007669"/>
    <property type="project" value="UniProtKB-KW"/>
</dbReference>
<dbReference type="SMART" id="SM00448">
    <property type="entry name" value="REC"/>
    <property type="match status" value="1"/>
</dbReference>
<proteinExistence type="predicted"/>
<keyword evidence="3" id="KW-0963">Cytoplasm</keyword>
<dbReference type="RefSeq" id="WP_070969696.1">
    <property type="nucleotide sequence ID" value="NZ_CP017603.1"/>
</dbReference>
<evidence type="ECO:0000256" key="1">
    <source>
        <dbReference type="ARBA" id="ARBA00004496"/>
    </source>
</evidence>
<dbReference type="PANTHER" id="PTHR42713:SF3">
    <property type="entry name" value="TRANSCRIPTIONAL REGULATORY PROTEIN HPTR"/>
    <property type="match status" value="1"/>
</dbReference>
<evidence type="ECO:0000256" key="2">
    <source>
        <dbReference type="ARBA" id="ARBA00018672"/>
    </source>
</evidence>
<keyword evidence="6" id="KW-0805">Transcription regulation</keyword>
<dbReference type="Pfam" id="PF12833">
    <property type="entry name" value="HTH_18"/>
    <property type="match status" value="1"/>
</dbReference>
<keyword evidence="8" id="KW-0804">Transcription</keyword>
<dbReference type="Gene3D" id="1.10.10.60">
    <property type="entry name" value="Homeodomain-like"/>
    <property type="match status" value="2"/>
</dbReference>
<evidence type="ECO:0000313" key="13">
    <source>
        <dbReference type="EMBL" id="AOY77034.1"/>
    </source>
</evidence>
<organism evidence="14 16">
    <name type="scientific">Clostridium formicaceticum</name>
    <dbReference type="NCBI Taxonomy" id="1497"/>
    <lineage>
        <taxon>Bacteria</taxon>
        <taxon>Bacillati</taxon>
        <taxon>Bacillota</taxon>
        <taxon>Clostridia</taxon>
        <taxon>Eubacteriales</taxon>
        <taxon>Clostridiaceae</taxon>
        <taxon>Clostridium</taxon>
    </lineage>
</organism>
<comment type="subcellular location">
    <subcellularLocation>
        <location evidence="1">Cytoplasm</location>
    </subcellularLocation>
</comment>
<evidence type="ECO:0000256" key="9">
    <source>
        <dbReference type="ARBA" id="ARBA00024867"/>
    </source>
</evidence>
<feature type="modified residue" description="4-aspartylphosphate" evidence="10">
    <location>
        <position position="55"/>
    </location>
</feature>
<gene>
    <name evidence="13" type="ORF">BJL90_14955</name>
    <name evidence="14" type="ORF">CLFO_19340</name>
</gene>
<dbReference type="EMBL" id="CP017603">
    <property type="protein sequence ID" value="AOY77034.1"/>
    <property type="molecule type" value="Genomic_DNA"/>
</dbReference>
<evidence type="ECO:0000256" key="3">
    <source>
        <dbReference type="ARBA" id="ARBA00022490"/>
    </source>
</evidence>
<feature type="domain" description="HTH araC/xylS-type" evidence="11">
    <location>
        <begin position="143"/>
        <end position="244"/>
    </location>
</feature>
<dbReference type="KEGG" id="cfm:BJL90_14955"/>
<dbReference type="GO" id="GO:0005737">
    <property type="term" value="C:cytoplasm"/>
    <property type="evidence" value="ECO:0007669"/>
    <property type="project" value="UniProtKB-SubCell"/>
</dbReference>
<dbReference type="PANTHER" id="PTHR42713">
    <property type="entry name" value="HISTIDINE KINASE-RELATED"/>
    <property type="match status" value="1"/>
</dbReference>
<evidence type="ECO:0000256" key="8">
    <source>
        <dbReference type="ARBA" id="ARBA00023163"/>
    </source>
</evidence>
<dbReference type="SUPFAM" id="SSF46689">
    <property type="entry name" value="Homeodomain-like"/>
    <property type="match status" value="1"/>
</dbReference>